<feature type="chain" id="PRO_5036995755" evidence="1">
    <location>
        <begin position="27"/>
        <end position="215"/>
    </location>
</feature>
<evidence type="ECO:0000313" key="2">
    <source>
        <dbReference type="EMBL" id="GIP19485.1"/>
    </source>
</evidence>
<evidence type="ECO:0000256" key="1">
    <source>
        <dbReference type="SAM" id="SignalP"/>
    </source>
</evidence>
<keyword evidence="3" id="KW-1185">Reference proteome</keyword>
<dbReference type="RefSeq" id="WP_213520266.1">
    <property type="nucleotide sequence ID" value="NZ_BOSE01000015.1"/>
</dbReference>
<reference evidence="2" key="1">
    <citation type="submission" date="2021-03" db="EMBL/GenBank/DDBJ databases">
        <title>Antimicrobial resistance genes in bacteria isolated from Japanese honey, and their potential for conferring macrolide and lincosamide resistance in the American foulbrood pathogen Paenibacillus larvae.</title>
        <authorList>
            <person name="Okamoto M."/>
            <person name="Kumagai M."/>
            <person name="Kanamori H."/>
            <person name="Takamatsu D."/>
        </authorList>
    </citation>
    <scope>NUCLEOTIDE SEQUENCE</scope>
    <source>
        <strain evidence="2">J40TS1</strain>
    </source>
</reference>
<proteinExistence type="predicted"/>
<name>A0A919YTM6_9BACL</name>
<dbReference type="AlphaFoldDB" id="A0A919YTM6"/>
<dbReference type="Proteomes" id="UP000683139">
    <property type="component" value="Unassembled WGS sequence"/>
</dbReference>
<feature type="signal peptide" evidence="1">
    <location>
        <begin position="1"/>
        <end position="26"/>
    </location>
</feature>
<organism evidence="2 3">
    <name type="scientific">Paenibacillus montaniterrae</name>
    <dbReference type="NCBI Taxonomy" id="429341"/>
    <lineage>
        <taxon>Bacteria</taxon>
        <taxon>Bacillati</taxon>
        <taxon>Bacillota</taxon>
        <taxon>Bacilli</taxon>
        <taxon>Bacillales</taxon>
        <taxon>Paenibacillaceae</taxon>
        <taxon>Paenibacillus</taxon>
    </lineage>
</organism>
<accession>A0A919YTM6</accession>
<comment type="caution">
    <text evidence="2">The sequence shown here is derived from an EMBL/GenBank/DDBJ whole genome shotgun (WGS) entry which is preliminary data.</text>
</comment>
<keyword evidence="1" id="KW-0732">Signal</keyword>
<gene>
    <name evidence="2" type="ORF">J40TS1_51270</name>
</gene>
<dbReference type="EMBL" id="BOSE01000015">
    <property type="protein sequence ID" value="GIP19485.1"/>
    <property type="molecule type" value="Genomic_DNA"/>
</dbReference>
<sequence length="215" mass="24122">MKISRLAMLSFSLLLLLTISSSYVFAEQLNSKEVQQFTQTAKSQNSEELQTEGKRIELYNSIDHNAAMQLANKVYSETPFIKLAPKVNENDIATNKAANYMPYYFDFSFNASLTSQTITNNTAGTVRITATGSWDDYPNYYSGTQYDYYDITLYAGSQNLGTHRFLTGSWRHADWDNVPTGNIYFVMTKSFYTYSGAPYPGYNGTITGSGAALNN</sequence>
<evidence type="ECO:0000313" key="3">
    <source>
        <dbReference type="Proteomes" id="UP000683139"/>
    </source>
</evidence>
<protein>
    <submittedName>
        <fullName evidence="2">Uncharacterized protein</fullName>
    </submittedName>
</protein>